<organism evidence="1 2">
    <name type="scientific">Moraxella bovoculi 237</name>
    <dbReference type="NCBI Taxonomy" id="743974"/>
    <lineage>
        <taxon>Bacteria</taxon>
        <taxon>Pseudomonadati</taxon>
        <taxon>Pseudomonadota</taxon>
        <taxon>Gammaproteobacteria</taxon>
        <taxon>Moraxellales</taxon>
        <taxon>Moraxellaceae</taxon>
        <taxon>Moraxella</taxon>
    </lineage>
</organism>
<reference evidence="1 2" key="1">
    <citation type="journal article" date="2014" name="Genome Announc.">
        <title>Draft Genome Sequence of Moraxella bovoculi Strain 237T (ATCC BAA-1259T) Isolated from a Calf with Infectious Bovine Keratoconjunctivitis.</title>
        <authorList>
            <person name="Calcutt M.J."/>
            <person name="Foecking M.F."/>
            <person name="Martin N.T."/>
            <person name="Mhlanga-Mutangadura T."/>
            <person name="Reilly T.J."/>
        </authorList>
    </citation>
    <scope>NUCLEOTIDE SEQUENCE [LARGE SCALE GENOMIC DNA]</scope>
    <source>
        <strain evidence="1 2">237</strain>
    </source>
</reference>
<comment type="caution">
    <text evidence="1">The sequence shown here is derived from an EMBL/GenBank/DDBJ whole genome shotgun (WGS) entry which is preliminary data.</text>
</comment>
<evidence type="ECO:0000313" key="2">
    <source>
        <dbReference type="Proteomes" id="UP000035860"/>
    </source>
</evidence>
<gene>
    <name evidence="1" type="ORF">MBO_09068</name>
</gene>
<dbReference type="Proteomes" id="UP000035860">
    <property type="component" value="Unassembled WGS sequence"/>
</dbReference>
<protein>
    <submittedName>
        <fullName evidence="1">Uncharacterized protein</fullName>
    </submittedName>
</protein>
<accession>A0A066UJF2</accession>
<keyword evidence="2" id="KW-1185">Reference proteome</keyword>
<sequence>MTLATASTMGMAVNDAHAQSFSSSQMQQTKVRDLSFKSIMRALYAGKMLGNAHIADDELSQFPNVALDETSKNWQECRCTDAPCHRI</sequence>
<dbReference type="EMBL" id="AOMT01000043">
    <property type="protein sequence ID" value="KDN24284.1"/>
    <property type="molecule type" value="Genomic_DNA"/>
</dbReference>
<evidence type="ECO:0000313" key="1">
    <source>
        <dbReference type="EMBL" id="KDN24284.1"/>
    </source>
</evidence>
<dbReference type="AlphaFoldDB" id="A0A066UJF2"/>
<proteinExistence type="predicted"/>
<name>A0A066UJF2_9GAMM</name>